<keyword evidence="2" id="KW-0012">Acyltransferase</keyword>
<evidence type="ECO:0000256" key="2">
    <source>
        <dbReference type="ARBA" id="ARBA00023315"/>
    </source>
</evidence>
<dbReference type="CDD" id="cd04301">
    <property type="entry name" value="NAT_SF"/>
    <property type="match status" value="1"/>
</dbReference>
<accession>L0A587</accession>
<dbReference type="AlphaFoldDB" id="L0A587"/>
<evidence type="ECO:0000259" key="3">
    <source>
        <dbReference type="PROSITE" id="PS51186"/>
    </source>
</evidence>
<dbReference type="EMBL" id="CP003382">
    <property type="protein sequence ID" value="AFZ68160.1"/>
    <property type="molecule type" value="Genomic_DNA"/>
</dbReference>
<gene>
    <name evidence="4" type="ordered locus">Deipe_2695</name>
</gene>
<dbReference type="PANTHER" id="PTHR43877:SF1">
    <property type="entry name" value="ACETYLTRANSFERASE"/>
    <property type="match status" value="1"/>
</dbReference>
<reference evidence="5" key="1">
    <citation type="submission" date="2012-03" db="EMBL/GenBank/DDBJ databases">
        <title>Complete sequence of chromosome of Deinococcus peraridilitoris DSM 19664.</title>
        <authorList>
            <person name="Lucas S."/>
            <person name="Copeland A."/>
            <person name="Lapidus A."/>
            <person name="Glavina del Rio T."/>
            <person name="Dalin E."/>
            <person name="Tice H."/>
            <person name="Bruce D."/>
            <person name="Goodwin L."/>
            <person name="Pitluck S."/>
            <person name="Peters L."/>
            <person name="Mikhailova N."/>
            <person name="Lu M."/>
            <person name="Kyrpides N."/>
            <person name="Mavromatis K."/>
            <person name="Ivanova N."/>
            <person name="Brettin T."/>
            <person name="Detter J.C."/>
            <person name="Han C."/>
            <person name="Larimer F."/>
            <person name="Land M."/>
            <person name="Hauser L."/>
            <person name="Markowitz V."/>
            <person name="Cheng J.-F."/>
            <person name="Hugenholtz P."/>
            <person name="Woyke T."/>
            <person name="Wu D."/>
            <person name="Pukall R."/>
            <person name="Steenblock K."/>
            <person name="Brambilla E."/>
            <person name="Klenk H.-P."/>
            <person name="Eisen J.A."/>
        </authorList>
    </citation>
    <scope>NUCLEOTIDE SEQUENCE [LARGE SCALE GENOMIC DNA]</scope>
    <source>
        <strain evidence="5">DSM 19664 / LMG 22246 / CIP 109416 / KR-200</strain>
    </source>
</reference>
<dbReference type="Pfam" id="PF00583">
    <property type="entry name" value="Acetyltransf_1"/>
    <property type="match status" value="2"/>
</dbReference>
<sequence>MRASPCHNNGVSLIRPATPQDARRLVELLSPTRPRPLTLEEFTRQESEWPAPQYRQRWVLEQHATLVGTAQLFWWPFIAKDALQGSVVVSPDHRTQGHGCRLLAHLEEVAHSRRTTRLLGNILDQDDTSRNWAERHGYREDMHRFASELPLGSFDWDAFAPQLAQVQARGVTFQTMQHADAEEWARFDDFAADLLSQTPDLQGLPRWTSEQVRLEFQTRPVSRPDWIWIARNESGTWLGLTALAQFPDLVYNSFTGVIAPARGQGLARALKLLAIQAARQEGVTRMRTNNLSINAPMLAVNHALGFEQLPGHWVMTRDLPAPPPLT</sequence>
<name>L0A587_DEIPD</name>
<dbReference type="STRING" id="937777.Deipe_2695"/>
<dbReference type="KEGG" id="dpd:Deipe_2695"/>
<dbReference type="Proteomes" id="UP000010467">
    <property type="component" value="Chromosome"/>
</dbReference>
<dbReference type="PANTHER" id="PTHR43877">
    <property type="entry name" value="AMINOALKYLPHOSPHONATE N-ACETYLTRANSFERASE-RELATED-RELATED"/>
    <property type="match status" value="1"/>
</dbReference>
<organism evidence="4 5">
    <name type="scientific">Deinococcus peraridilitoris (strain DSM 19664 / LMG 22246 / CIP 109416 / KR-200)</name>
    <dbReference type="NCBI Taxonomy" id="937777"/>
    <lineage>
        <taxon>Bacteria</taxon>
        <taxon>Thermotogati</taxon>
        <taxon>Deinococcota</taxon>
        <taxon>Deinococci</taxon>
        <taxon>Deinococcales</taxon>
        <taxon>Deinococcaceae</taxon>
        <taxon>Deinococcus</taxon>
    </lineage>
</organism>
<dbReference type="InterPro" id="IPR016181">
    <property type="entry name" value="Acyl_CoA_acyltransferase"/>
</dbReference>
<dbReference type="PATRIC" id="fig|937777.3.peg.2707"/>
<dbReference type="InterPro" id="IPR000182">
    <property type="entry name" value="GNAT_dom"/>
</dbReference>
<protein>
    <submittedName>
        <fullName evidence="4">Acetyltransferase, N-acetylglutamate synthase</fullName>
    </submittedName>
</protein>
<feature type="domain" description="N-acetyltransferase" evidence="3">
    <location>
        <begin position="12"/>
        <end position="161"/>
    </location>
</feature>
<dbReference type="SUPFAM" id="SSF55729">
    <property type="entry name" value="Acyl-CoA N-acyltransferases (Nat)"/>
    <property type="match status" value="2"/>
</dbReference>
<dbReference type="HOGENOM" id="CLU_069610_0_0_0"/>
<dbReference type="PROSITE" id="PS51186">
    <property type="entry name" value="GNAT"/>
    <property type="match status" value="2"/>
</dbReference>
<keyword evidence="1 4" id="KW-0808">Transferase</keyword>
<evidence type="ECO:0000313" key="5">
    <source>
        <dbReference type="Proteomes" id="UP000010467"/>
    </source>
</evidence>
<feature type="domain" description="N-acetyltransferase" evidence="3">
    <location>
        <begin position="171"/>
        <end position="320"/>
    </location>
</feature>
<proteinExistence type="predicted"/>
<dbReference type="GO" id="GO:0016747">
    <property type="term" value="F:acyltransferase activity, transferring groups other than amino-acyl groups"/>
    <property type="evidence" value="ECO:0007669"/>
    <property type="project" value="InterPro"/>
</dbReference>
<dbReference type="eggNOG" id="COG1247">
    <property type="taxonomic scope" value="Bacteria"/>
</dbReference>
<dbReference type="Gene3D" id="3.40.630.30">
    <property type="match status" value="1"/>
</dbReference>
<evidence type="ECO:0000256" key="1">
    <source>
        <dbReference type="ARBA" id="ARBA00022679"/>
    </source>
</evidence>
<dbReference type="InterPro" id="IPR050832">
    <property type="entry name" value="Bact_Acetyltransf"/>
</dbReference>
<evidence type="ECO:0000313" key="4">
    <source>
        <dbReference type="EMBL" id="AFZ68160.1"/>
    </source>
</evidence>
<keyword evidence="5" id="KW-1185">Reference proteome</keyword>